<dbReference type="AlphaFoldDB" id="A0AAV4AGK8"/>
<name>A0AAV4AGK8_9GAST</name>
<dbReference type="EMBL" id="BLXT01003749">
    <property type="protein sequence ID" value="GFO05559.1"/>
    <property type="molecule type" value="Genomic_DNA"/>
</dbReference>
<dbReference type="Proteomes" id="UP000735302">
    <property type="component" value="Unassembled WGS sequence"/>
</dbReference>
<protein>
    <recommendedName>
        <fullName evidence="3">HNH nuclease domain-containing protein</fullName>
    </recommendedName>
</protein>
<reference evidence="1 2" key="1">
    <citation type="journal article" date="2021" name="Elife">
        <title>Chloroplast acquisition without the gene transfer in kleptoplastic sea slugs, Plakobranchus ocellatus.</title>
        <authorList>
            <person name="Maeda T."/>
            <person name="Takahashi S."/>
            <person name="Yoshida T."/>
            <person name="Shimamura S."/>
            <person name="Takaki Y."/>
            <person name="Nagai Y."/>
            <person name="Toyoda A."/>
            <person name="Suzuki Y."/>
            <person name="Arimoto A."/>
            <person name="Ishii H."/>
            <person name="Satoh N."/>
            <person name="Nishiyama T."/>
            <person name="Hasebe M."/>
            <person name="Maruyama T."/>
            <person name="Minagawa J."/>
            <person name="Obokata J."/>
            <person name="Shigenobu S."/>
        </authorList>
    </citation>
    <scope>NUCLEOTIDE SEQUENCE [LARGE SCALE GENOMIC DNA]</scope>
</reference>
<sequence length="156" mass="17603">MKCYRAGHANLTVNGCGRLEANHVISWDRPDPVPVAGRSELSVLNSASLDLQKLRKIIISRSSVYGIATRRVPSSNNSTSDSCIGSLLGSEHHQHIHSEHHLIAFIVNMTHLIHSEYQLIAFSVNLTLRHYFNYDFMYSKHHLILFTANITLIQSK</sequence>
<evidence type="ECO:0008006" key="3">
    <source>
        <dbReference type="Google" id="ProtNLM"/>
    </source>
</evidence>
<comment type="caution">
    <text evidence="1">The sequence shown here is derived from an EMBL/GenBank/DDBJ whole genome shotgun (WGS) entry which is preliminary data.</text>
</comment>
<accession>A0AAV4AGK8</accession>
<proteinExistence type="predicted"/>
<keyword evidence="2" id="KW-1185">Reference proteome</keyword>
<gene>
    <name evidence="1" type="ORF">PoB_003206400</name>
</gene>
<evidence type="ECO:0000313" key="2">
    <source>
        <dbReference type="Proteomes" id="UP000735302"/>
    </source>
</evidence>
<evidence type="ECO:0000313" key="1">
    <source>
        <dbReference type="EMBL" id="GFO05559.1"/>
    </source>
</evidence>
<organism evidence="1 2">
    <name type="scientific">Plakobranchus ocellatus</name>
    <dbReference type="NCBI Taxonomy" id="259542"/>
    <lineage>
        <taxon>Eukaryota</taxon>
        <taxon>Metazoa</taxon>
        <taxon>Spiralia</taxon>
        <taxon>Lophotrochozoa</taxon>
        <taxon>Mollusca</taxon>
        <taxon>Gastropoda</taxon>
        <taxon>Heterobranchia</taxon>
        <taxon>Euthyneura</taxon>
        <taxon>Panpulmonata</taxon>
        <taxon>Sacoglossa</taxon>
        <taxon>Placobranchoidea</taxon>
        <taxon>Plakobranchidae</taxon>
        <taxon>Plakobranchus</taxon>
    </lineage>
</organism>